<dbReference type="AlphaFoldDB" id="A0A5D4MEE4"/>
<dbReference type="InterPro" id="IPR011990">
    <property type="entry name" value="TPR-like_helical_dom_sf"/>
</dbReference>
<proteinExistence type="predicted"/>
<organism evidence="1 2">
    <name type="scientific">Rossellomorea vietnamensis</name>
    <dbReference type="NCBI Taxonomy" id="218284"/>
    <lineage>
        <taxon>Bacteria</taxon>
        <taxon>Bacillati</taxon>
        <taxon>Bacillota</taxon>
        <taxon>Bacilli</taxon>
        <taxon>Bacillales</taxon>
        <taxon>Bacillaceae</taxon>
        <taxon>Rossellomorea</taxon>
    </lineage>
</organism>
<comment type="caution">
    <text evidence="1">The sequence shown here is derived from an EMBL/GenBank/DDBJ whole genome shotgun (WGS) entry which is preliminary data.</text>
</comment>
<dbReference type="Proteomes" id="UP000325182">
    <property type="component" value="Unassembled WGS sequence"/>
</dbReference>
<dbReference type="Gene3D" id="1.25.40.10">
    <property type="entry name" value="Tetratricopeptide repeat domain"/>
    <property type="match status" value="1"/>
</dbReference>
<accession>A0A5D4MEE4</accession>
<sequence length="898" mass="103624">MKTDEQYIQKTFYKEFMNDEDGIHPIAVLGEAHLEEQQKEIADLSYIRFAQGEVYFHHKDYEAAIFKWENIHNELSGWAQKNTADAFFELDQLSTAEEVYKSVQTECTSLKSEVALHLFSLYIKQGNLVSADAVIKNAISMNPDYPDMTLIAQRFFEENGDWHSAAELAVNEAIRTEDLHWFEIVKGYVNAGVTRDIIPSYFTEMLFTLSTIDKQLFEQTVTSLWKSYRGSEMFEEWILKANLLILDIEVKPEDRWHELSPLYKDTFETLMNSGRFIKSLSPVVPGLLMAWIKITDAQHAIYASSALLSWDETFPKSIDGWAVRKARDLISSADSKKDGFAAAMSLHDEVAHWTNQLDVCIDRRHQWIISELKNTEIHRLLVTGSSEDEIFSLIQRVTGENILAELPSTPVLFKNNNRTEYRRISENNISALGSKEEFLEESMLLRQPGSVWLQYEQPAAFLQENSLSLMLASNVTGASVLNMADSILYVIDGKQRLTETIFQGLVKLKEKNPGLKVNVLLSVQHGVVPEKTISETKSLLGRYFPDAQVFQASSAEDLSAVARFHFSAPSEEERTGKLLYFVKDILKDLLRQRVDRENSLIDSIQWNKDMEKKLNGARLQLEDIEAEKAASIKTAFVEKTSQVQNMIVEELPKLLQKCGDFVNEESDFRTLHLSLNEEMNKRIEEYLNEKAMPQLRQNLDEWISFSKEELENGQLHLEEMRDSFNAMYREERLELLCDFKVLNDWRRDADRMTSKVMKDNVNILLKRNPSQVLLKSVGKLFGSIGQNKQMLHHQYTRFIENESYEDTAMLVMERFMGQFQLFQQSIERDVAIFFRGPLAELQQTAEDTKNLIADNEFEVSTLKANPETVKDPLTLYNIRQRQLELIYSENKQTSFVKA</sequence>
<dbReference type="SUPFAM" id="SSF48452">
    <property type="entry name" value="TPR-like"/>
    <property type="match status" value="1"/>
</dbReference>
<dbReference type="RefSeq" id="WP_148953574.1">
    <property type="nucleotide sequence ID" value="NZ_VTEG01000004.1"/>
</dbReference>
<evidence type="ECO:0000313" key="2">
    <source>
        <dbReference type="Proteomes" id="UP000325182"/>
    </source>
</evidence>
<protein>
    <submittedName>
        <fullName evidence="1">GTP-binding protein</fullName>
    </submittedName>
</protein>
<gene>
    <name evidence="1" type="ORF">FZC84_08450</name>
</gene>
<evidence type="ECO:0000313" key="1">
    <source>
        <dbReference type="EMBL" id="TYR99837.1"/>
    </source>
</evidence>
<dbReference type="EMBL" id="VTEG01000004">
    <property type="protein sequence ID" value="TYR99837.1"/>
    <property type="molecule type" value="Genomic_DNA"/>
</dbReference>
<name>A0A5D4MEE4_9BACI</name>
<reference evidence="1 2" key="1">
    <citation type="submission" date="2019-08" db="EMBL/GenBank/DDBJ databases">
        <title>Bacillus genomes from the desert of Cuatro Cienegas, Coahuila.</title>
        <authorList>
            <person name="Olmedo-Alvarez G."/>
        </authorList>
    </citation>
    <scope>NUCLEOTIDE SEQUENCE [LARGE SCALE GENOMIC DNA]</scope>
    <source>
        <strain evidence="1 2">CH128b_4D</strain>
    </source>
</reference>